<evidence type="ECO:0000313" key="3">
    <source>
        <dbReference type="Proteomes" id="UP000824139"/>
    </source>
</evidence>
<keyword evidence="1" id="KW-0732">Signal</keyword>
<dbReference type="EMBL" id="DVJO01000137">
    <property type="protein sequence ID" value="HIS83196.1"/>
    <property type="molecule type" value="Genomic_DNA"/>
</dbReference>
<dbReference type="AlphaFoldDB" id="A0A9D1K454"/>
<evidence type="ECO:0000313" key="2">
    <source>
        <dbReference type="EMBL" id="HIS83196.1"/>
    </source>
</evidence>
<feature type="signal peptide" evidence="1">
    <location>
        <begin position="1"/>
        <end position="23"/>
    </location>
</feature>
<gene>
    <name evidence="2" type="ORF">IAD41_06295</name>
</gene>
<reference evidence="2" key="1">
    <citation type="submission" date="2020-10" db="EMBL/GenBank/DDBJ databases">
        <authorList>
            <person name="Gilroy R."/>
        </authorList>
    </citation>
    <scope>NUCLEOTIDE SEQUENCE</scope>
    <source>
        <strain evidence="2">CHK152-2994</strain>
    </source>
</reference>
<dbReference type="Proteomes" id="UP000824139">
    <property type="component" value="Unassembled WGS sequence"/>
</dbReference>
<protein>
    <submittedName>
        <fullName evidence="2">Uncharacterized protein</fullName>
    </submittedName>
</protein>
<organism evidence="2 3">
    <name type="scientific">Candidatus Scatenecus faecavium</name>
    <dbReference type="NCBI Taxonomy" id="2840915"/>
    <lineage>
        <taxon>Bacteria</taxon>
        <taxon>Candidatus Scatenecus</taxon>
    </lineage>
</organism>
<accession>A0A9D1K454</accession>
<proteinExistence type="predicted"/>
<feature type="chain" id="PRO_5039015755" evidence="1">
    <location>
        <begin position="24"/>
        <end position="396"/>
    </location>
</feature>
<comment type="caution">
    <text evidence="2">The sequence shown here is derived from an EMBL/GenBank/DDBJ whole genome shotgun (WGS) entry which is preliminary data.</text>
</comment>
<evidence type="ECO:0000256" key="1">
    <source>
        <dbReference type="SAM" id="SignalP"/>
    </source>
</evidence>
<name>A0A9D1K454_9BACT</name>
<sequence length="396" mass="45817">MKKIVSGIFIFLFLSVLQNSCSASEVSFIYINGSNNNNEKMKNWFEKGVNKLHPVLKKRFEENEQIKQLMLSSEGLNIAENPEIFFWGDLSKTDLDFVHQQLDISKNFSPTVAYQVRSLITQYMHDAIWVQKSHHMQPIVQNLNEKIKKEQEAGRSVILYGYSAGTFITYEYLFNTLTYINLSELFNAIKVSDEVREFVKNNPRKDTCIAALAEGKIGVVSSGGKLIFDNNDESLKKHYLEMDIATEKVCSPKGAVRGVVNFASPLVLFYSDLADSDYELTYYNKLMLKYIMENGLFMLTVNFREDPLGFPTSKNLTYEEMEELLKFQFANPSGFVFDNSSAWSWRPFFLAHTSYWSAKKQFSKAVVNSIVEGYRYQYDKTYRAKMQKKSKKYELL</sequence>
<reference evidence="2" key="2">
    <citation type="journal article" date="2021" name="PeerJ">
        <title>Extensive microbial diversity within the chicken gut microbiome revealed by metagenomics and culture.</title>
        <authorList>
            <person name="Gilroy R."/>
            <person name="Ravi A."/>
            <person name="Getino M."/>
            <person name="Pursley I."/>
            <person name="Horton D.L."/>
            <person name="Alikhan N.F."/>
            <person name="Baker D."/>
            <person name="Gharbi K."/>
            <person name="Hall N."/>
            <person name="Watson M."/>
            <person name="Adriaenssens E.M."/>
            <person name="Foster-Nyarko E."/>
            <person name="Jarju S."/>
            <person name="Secka A."/>
            <person name="Antonio M."/>
            <person name="Oren A."/>
            <person name="Chaudhuri R.R."/>
            <person name="La Ragione R."/>
            <person name="Hildebrand F."/>
            <person name="Pallen M.J."/>
        </authorList>
    </citation>
    <scope>NUCLEOTIDE SEQUENCE</scope>
    <source>
        <strain evidence="2">CHK152-2994</strain>
    </source>
</reference>